<keyword evidence="7" id="KW-0963">Cytoplasm</keyword>
<dbReference type="Gene3D" id="3.30.420.40">
    <property type="match status" value="4"/>
</dbReference>
<feature type="domain" description="N-acetyltransferase" evidence="8">
    <location>
        <begin position="276"/>
        <end position="426"/>
    </location>
</feature>
<comment type="function">
    <text evidence="7">Required for the formation of a threonylcarbamoyl group on adenosine at position 37 (t(6)A37) in tRNAs that read codons beginning with adenine. Is involved in the transfer of the threonylcarbamoyl moiety of threonylcarbamoyl-AMP (TC-AMP) to the N6 group of A37, together with TsaE and TsaB. TsaD likely plays a direct catalytic role in this reaction.</text>
</comment>
<dbReference type="InterPro" id="IPR000905">
    <property type="entry name" value="Gcp-like_dom"/>
</dbReference>
<dbReference type="CDD" id="cd04301">
    <property type="entry name" value="NAT_SF"/>
    <property type="match status" value="1"/>
</dbReference>
<dbReference type="InterPro" id="IPR022450">
    <property type="entry name" value="TsaD"/>
</dbReference>
<dbReference type="PROSITE" id="PS51186">
    <property type="entry name" value="GNAT"/>
    <property type="match status" value="1"/>
</dbReference>
<accession>A0ABT7VAZ9</accession>
<reference evidence="10" key="1">
    <citation type="submission" date="2023-06" db="EMBL/GenBank/DDBJ databases">
        <title>Identification and characterization of horizontal gene transfer across gut microbiota members of farm animals based on homology search.</title>
        <authorList>
            <person name="Zeman M."/>
            <person name="Kubasova T."/>
            <person name="Jahodarova E."/>
            <person name="Nykrynova M."/>
            <person name="Rychlik I."/>
        </authorList>
    </citation>
    <scope>NUCLEOTIDE SEQUENCE [LARGE SCALE GENOMIC DNA]</scope>
    <source>
        <strain evidence="10">154_Feed</strain>
    </source>
</reference>
<dbReference type="PRINTS" id="PR00789">
    <property type="entry name" value="OSIALOPTASE"/>
</dbReference>
<feature type="binding site" evidence="7">
    <location>
        <position position="588"/>
    </location>
    <ligand>
        <name>Fe cation</name>
        <dbReference type="ChEBI" id="CHEBI:24875"/>
    </ligand>
</feature>
<comment type="subcellular location">
    <subcellularLocation>
        <location evidence="7">Cytoplasm</location>
    </subcellularLocation>
</comment>
<feature type="binding site" evidence="7">
    <location>
        <position position="584"/>
    </location>
    <ligand>
        <name>Fe cation</name>
        <dbReference type="ChEBI" id="CHEBI:24875"/>
    </ligand>
</feature>
<feature type="binding site" evidence="7">
    <location>
        <position position="747"/>
    </location>
    <ligand>
        <name>substrate</name>
    </ligand>
</feature>
<comment type="cofactor">
    <cofactor evidence="7">
        <name>Fe(2+)</name>
        <dbReference type="ChEBI" id="CHEBI:29033"/>
    </cofactor>
    <text evidence="7">Binds 1 Fe(2+) ion per subunit.</text>
</comment>
<evidence type="ECO:0000259" key="8">
    <source>
        <dbReference type="PROSITE" id="PS51186"/>
    </source>
</evidence>
<dbReference type="SUPFAM" id="SSF53067">
    <property type="entry name" value="Actin-like ATPase domain"/>
    <property type="match status" value="3"/>
</dbReference>
<dbReference type="InterPro" id="IPR017861">
    <property type="entry name" value="KAE1/TsaD"/>
</dbReference>
<evidence type="ECO:0000256" key="5">
    <source>
        <dbReference type="ARBA" id="ARBA00023315"/>
    </source>
</evidence>
<comment type="caution">
    <text evidence="9">The sequence shown here is derived from an EMBL/GenBank/DDBJ whole genome shotgun (WGS) entry which is preliminary data.</text>
</comment>
<keyword evidence="3 7" id="KW-0479">Metal-binding</keyword>
<dbReference type="Pfam" id="PF00814">
    <property type="entry name" value="TsaD"/>
    <property type="match status" value="2"/>
</dbReference>
<organism evidence="9 10">
    <name type="scientific">Enorma phocaeensis</name>
    <dbReference type="NCBI Taxonomy" id="1871019"/>
    <lineage>
        <taxon>Bacteria</taxon>
        <taxon>Bacillati</taxon>
        <taxon>Actinomycetota</taxon>
        <taxon>Coriobacteriia</taxon>
        <taxon>Coriobacteriales</taxon>
        <taxon>Coriobacteriaceae</taxon>
        <taxon>Enorma</taxon>
    </lineage>
</organism>
<dbReference type="GO" id="GO:0061711">
    <property type="term" value="F:tRNA N(6)-L-threonylcarbamoyladenine synthase activity"/>
    <property type="evidence" value="ECO:0007669"/>
    <property type="project" value="UniProtKB-EC"/>
</dbReference>
<evidence type="ECO:0000313" key="9">
    <source>
        <dbReference type="EMBL" id="MDM8275054.1"/>
    </source>
</evidence>
<keyword evidence="4 7" id="KW-0408">Iron</keyword>
<comment type="catalytic activity">
    <reaction evidence="6 7">
        <text>L-threonylcarbamoyladenylate + adenosine(37) in tRNA = N(6)-L-threonylcarbamoyladenosine(37) in tRNA + AMP + H(+)</text>
        <dbReference type="Rhea" id="RHEA:37059"/>
        <dbReference type="Rhea" id="RHEA-COMP:10162"/>
        <dbReference type="Rhea" id="RHEA-COMP:10163"/>
        <dbReference type="ChEBI" id="CHEBI:15378"/>
        <dbReference type="ChEBI" id="CHEBI:73682"/>
        <dbReference type="ChEBI" id="CHEBI:74411"/>
        <dbReference type="ChEBI" id="CHEBI:74418"/>
        <dbReference type="ChEBI" id="CHEBI:456215"/>
        <dbReference type="EC" id="2.3.1.234"/>
    </reaction>
</comment>
<dbReference type="CDD" id="cd24133">
    <property type="entry name" value="ASKHA_NBD_TsaD_bac"/>
    <property type="match status" value="1"/>
</dbReference>
<dbReference type="InterPro" id="IPR043129">
    <property type="entry name" value="ATPase_NBD"/>
</dbReference>
<evidence type="ECO:0000256" key="1">
    <source>
        <dbReference type="ARBA" id="ARBA00022679"/>
    </source>
</evidence>
<name>A0ABT7VAZ9_9ACTN</name>
<evidence type="ECO:0000256" key="6">
    <source>
        <dbReference type="ARBA" id="ARBA00048117"/>
    </source>
</evidence>
<keyword evidence="5 7" id="KW-0012">Acyltransferase</keyword>
<dbReference type="RefSeq" id="WP_289545126.1">
    <property type="nucleotide sequence ID" value="NZ_JAUDDZ010000006.1"/>
</dbReference>
<dbReference type="EMBL" id="JAUDDZ010000006">
    <property type="protein sequence ID" value="MDM8275054.1"/>
    <property type="molecule type" value="Genomic_DNA"/>
</dbReference>
<feature type="binding site" evidence="7">
    <location>
        <position position="640"/>
    </location>
    <ligand>
        <name>substrate</name>
    </ligand>
</feature>
<comment type="similarity">
    <text evidence="7">Belongs to the KAE1 / TsaD family.</text>
</comment>
<dbReference type="NCBIfam" id="TIGR00329">
    <property type="entry name" value="gcp_kae1"/>
    <property type="match status" value="1"/>
</dbReference>
<dbReference type="PANTHER" id="PTHR11735:SF6">
    <property type="entry name" value="TRNA N6-ADENOSINE THREONYLCARBAMOYLTRANSFERASE, MITOCHONDRIAL"/>
    <property type="match status" value="1"/>
</dbReference>
<keyword evidence="1 7" id="KW-0808">Transferase</keyword>
<comment type="caution">
    <text evidence="7">Lacks conserved residue(s) required for the propagation of feature annotation.</text>
</comment>
<feature type="binding site" evidence="7">
    <location>
        <begin position="607"/>
        <end position="611"/>
    </location>
    <ligand>
        <name>substrate</name>
    </ligand>
</feature>
<dbReference type="NCBIfam" id="TIGR03723">
    <property type="entry name" value="T6A_TsaD_YgjD"/>
    <property type="match status" value="1"/>
</dbReference>
<gene>
    <name evidence="7 9" type="primary">tsaD</name>
    <name evidence="9" type="ORF">QUW28_06010</name>
</gene>
<keyword evidence="10" id="KW-1185">Reference proteome</keyword>
<evidence type="ECO:0000256" key="4">
    <source>
        <dbReference type="ARBA" id="ARBA00023004"/>
    </source>
</evidence>
<evidence type="ECO:0000256" key="2">
    <source>
        <dbReference type="ARBA" id="ARBA00022694"/>
    </source>
</evidence>
<evidence type="ECO:0000256" key="3">
    <source>
        <dbReference type="ARBA" id="ARBA00022723"/>
    </source>
</evidence>
<protein>
    <recommendedName>
        <fullName evidence="7">tRNA N6-adenosine threonylcarbamoyltransferase</fullName>
        <ecNumber evidence="7">2.3.1.234</ecNumber>
    </recommendedName>
    <alternativeName>
        <fullName evidence="7">N6-L-threonylcarbamoyladenine synthase</fullName>
        <shortName evidence="7">t(6)A synthase</shortName>
    </alternativeName>
    <alternativeName>
        <fullName evidence="7">t(6)A37 threonylcarbamoyladenosine biosynthesis protein TsaD</fullName>
    </alternativeName>
    <alternativeName>
        <fullName evidence="7">tRNA threonylcarbamoyladenosine biosynthesis protein TsaD</fullName>
    </alternativeName>
</protein>
<sequence length="806" mass="84911">MAERRDSMVVVAVDTSTDMLACGVGRVTGAPEGGLEMLSSGDHLCRRHANVELVNTVDAALKGAALTIDDVDALLVGRGPGSFTGVRIGISTAKGMARGAGHPLFGVSTLDATAWTAWRAGTRGLLGVAADAMRGEVYPAVYRLDDAGAHRLFDRERVVKAAVAVAEWGERPDAAELQLTGDGLVRHGALFEGAGLMARALDRELWWSTGEGLLLAWAASHGRTGGAGEDGDPALVLPIYTRLSDAEENERKRLGLEQSPASEVTGVADELAGRHLQLRPMGPADAEAASALEQTCFEGSGHTAWTPSQFLSEFAADVAVPRSWWVAHDDGELVGVAGGMMVEHDLQVLDVAVAPSRRREGIARKLLSHVSYDAQMLGCTTASLEVEAENEPARLLYEALGFARVGVRRGYYGAGRDALIMSAQLPLVLPLDASSPEPTAASRRAWPLPAPRRTDEERSEIASRRLVLAIESSCDETAVAIIDAEGNLLANQVSTQIDFHARFGGVVPEIASRKHVEVIVGVVDAALEEATSALGLGGGALAPGELAAVGVTQGPGLVGALVVGVAFAKGLAWAAGVPLIAVNHLEGHLYANLLTTPDLKPPFIFTLVSGGHTMLVHVKAWGAYEVLGETLDDAVGEAFDKVAKALGLGYPGGPIISRLAETGNPHAIEFPRALNRKGDYRFSLSGLKTAVVTYIEQETAAGRAIHLPDLAASFEAAVFDVQYKKARNALRETGAREYCIGGGVAANPHLRAMMIKKLGRQGIRVTVPPQNACTDNAAMIAEVARRKLAEGDFACFDIDADPNMTL</sequence>
<dbReference type="Gene3D" id="3.40.630.30">
    <property type="match status" value="1"/>
</dbReference>
<dbReference type="InterPro" id="IPR022496">
    <property type="entry name" value="T6A_TsaB"/>
</dbReference>
<dbReference type="EC" id="2.3.1.234" evidence="7"/>
<dbReference type="NCBIfam" id="TIGR03725">
    <property type="entry name" value="T6A_YeaZ"/>
    <property type="match status" value="1"/>
</dbReference>
<keyword evidence="2 7" id="KW-0819">tRNA processing</keyword>
<evidence type="ECO:0000313" key="10">
    <source>
        <dbReference type="Proteomes" id="UP001529421"/>
    </source>
</evidence>
<dbReference type="SUPFAM" id="SSF55729">
    <property type="entry name" value="Acyl-CoA N-acyltransferases (Nat)"/>
    <property type="match status" value="1"/>
</dbReference>
<dbReference type="Proteomes" id="UP001529421">
    <property type="component" value="Unassembled WGS sequence"/>
</dbReference>
<proteinExistence type="inferred from homology"/>
<dbReference type="HAMAP" id="MF_01445">
    <property type="entry name" value="TsaD"/>
    <property type="match status" value="1"/>
</dbReference>
<dbReference type="PANTHER" id="PTHR11735">
    <property type="entry name" value="TRNA N6-ADENOSINE THREONYLCARBAMOYLTRANSFERASE"/>
    <property type="match status" value="1"/>
</dbReference>
<feature type="binding site" evidence="7">
    <location>
        <position position="775"/>
    </location>
    <ligand>
        <name>Fe cation</name>
        <dbReference type="ChEBI" id="CHEBI:24875"/>
    </ligand>
</feature>
<dbReference type="InterPro" id="IPR016181">
    <property type="entry name" value="Acyl_CoA_acyltransferase"/>
</dbReference>
<reference evidence="9 10" key="2">
    <citation type="submission" date="2023-06" db="EMBL/GenBank/DDBJ databases">
        <authorList>
            <person name="Zeman M."/>
            <person name="Kubasova T."/>
            <person name="Jahodarova E."/>
            <person name="Nykrynova M."/>
            <person name="Rychlik I."/>
        </authorList>
    </citation>
    <scope>NUCLEOTIDE SEQUENCE [LARGE SCALE GENOMIC DNA]</scope>
    <source>
        <strain evidence="9 10">154_Feed</strain>
    </source>
</reference>
<feature type="binding site" evidence="7">
    <location>
        <position position="653"/>
    </location>
    <ligand>
        <name>substrate</name>
    </ligand>
</feature>
<dbReference type="Pfam" id="PF00583">
    <property type="entry name" value="Acetyltransf_1"/>
    <property type="match status" value="1"/>
</dbReference>
<dbReference type="InterPro" id="IPR000182">
    <property type="entry name" value="GNAT_dom"/>
</dbReference>
<evidence type="ECO:0000256" key="7">
    <source>
        <dbReference type="HAMAP-Rule" id="MF_01445"/>
    </source>
</evidence>